<evidence type="ECO:0000256" key="2">
    <source>
        <dbReference type="ARBA" id="ARBA00022737"/>
    </source>
</evidence>
<dbReference type="PANTHER" id="PTHR48054:SF94">
    <property type="entry name" value="LEUCINE-RICH REPEAT RECEPTOR-LIKE PROTEIN FASCIATED EAR2"/>
    <property type="match status" value="1"/>
</dbReference>
<gene>
    <name evidence="7" type="ORF">CYCCA115_LOCUS14269</name>
</gene>
<dbReference type="AlphaFoldDB" id="A0AAD2FVU5"/>
<comment type="caution">
    <text evidence="7">The sequence shown here is derived from an EMBL/GenBank/DDBJ whole genome shotgun (WGS) entry which is preliminary data.</text>
</comment>
<keyword evidence="5" id="KW-1133">Transmembrane helix</keyword>
<feature type="compositionally biased region" description="Basic and acidic residues" evidence="4">
    <location>
        <begin position="24"/>
        <end position="35"/>
    </location>
</feature>
<organism evidence="7 8">
    <name type="scientific">Cylindrotheca closterium</name>
    <dbReference type="NCBI Taxonomy" id="2856"/>
    <lineage>
        <taxon>Eukaryota</taxon>
        <taxon>Sar</taxon>
        <taxon>Stramenopiles</taxon>
        <taxon>Ochrophyta</taxon>
        <taxon>Bacillariophyta</taxon>
        <taxon>Bacillariophyceae</taxon>
        <taxon>Bacillariophycidae</taxon>
        <taxon>Bacillariales</taxon>
        <taxon>Bacillariaceae</taxon>
        <taxon>Cylindrotheca</taxon>
    </lineage>
</organism>
<dbReference type="SMART" id="SM00369">
    <property type="entry name" value="LRR_TYP"/>
    <property type="match status" value="8"/>
</dbReference>
<evidence type="ECO:0000256" key="4">
    <source>
        <dbReference type="SAM" id="MobiDB-lite"/>
    </source>
</evidence>
<feature type="domain" description="Disease resistance R13L4/SHOC-2-like LRR" evidence="6">
    <location>
        <begin position="365"/>
        <end position="495"/>
    </location>
</feature>
<dbReference type="FunFam" id="3.80.10.10:FF:000095">
    <property type="entry name" value="LRR receptor-like serine/threonine-protein kinase GSO1"/>
    <property type="match status" value="1"/>
</dbReference>
<dbReference type="Pfam" id="PF00560">
    <property type="entry name" value="LRR_1"/>
    <property type="match status" value="4"/>
</dbReference>
<keyword evidence="3 5" id="KW-0472">Membrane</keyword>
<dbReference type="EMBL" id="CAKOGP040001836">
    <property type="protein sequence ID" value="CAJ1953666.1"/>
    <property type="molecule type" value="Genomic_DNA"/>
</dbReference>
<dbReference type="Pfam" id="PF23598">
    <property type="entry name" value="LRR_14"/>
    <property type="match status" value="1"/>
</dbReference>
<accession>A0AAD2FVU5</accession>
<evidence type="ECO:0000256" key="3">
    <source>
        <dbReference type="ARBA" id="ARBA00023136"/>
    </source>
</evidence>
<dbReference type="InterPro" id="IPR032675">
    <property type="entry name" value="LRR_dom_sf"/>
</dbReference>
<dbReference type="SUPFAM" id="SSF52058">
    <property type="entry name" value="L domain-like"/>
    <property type="match status" value="1"/>
</dbReference>
<reference evidence="7" key="1">
    <citation type="submission" date="2023-08" db="EMBL/GenBank/DDBJ databases">
        <authorList>
            <person name="Audoor S."/>
            <person name="Bilcke G."/>
        </authorList>
    </citation>
    <scope>NUCLEOTIDE SEQUENCE</scope>
</reference>
<proteinExistence type="predicted"/>
<feature type="region of interest" description="Disordered" evidence="4">
    <location>
        <begin position="24"/>
        <end position="68"/>
    </location>
</feature>
<evidence type="ECO:0000313" key="8">
    <source>
        <dbReference type="Proteomes" id="UP001295423"/>
    </source>
</evidence>
<dbReference type="Gene3D" id="3.80.10.10">
    <property type="entry name" value="Ribonuclease Inhibitor"/>
    <property type="match status" value="2"/>
</dbReference>
<keyword evidence="2" id="KW-0677">Repeat</keyword>
<dbReference type="SUPFAM" id="SSF52047">
    <property type="entry name" value="RNI-like"/>
    <property type="match status" value="1"/>
</dbReference>
<feature type="compositionally biased region" description="Polar residues" evidence="4">
    <location>
        <begin position="59"/>
        <end position="68"/>
    </location>
</feature>
<sequence>MSKQAKFTNLESFQRLVERRKACGLEELPIERPNNEDSYSNSPFDEEKENVGQQQQQQHNSVNKETIPQNELVDVYVANNANNNSKDDFSPHHHDALVLDDNSPTSALEYPEIGDRSLPVFRDFDPTRGAQPTKKKKMTVKRPFRKVELPSQKNGSSFGWKYPTTAIHDQLPSVEEVKTIIYNDSNGRGEGVFRCQFPRKGPWSREMWMTVVSIFFLVFLLTILIWTTHSTGTATQSSERGGFLHDHYDPVRLKRVTDYLSDFDATEKLSLLISGKPQRKAAIFLATSDTYSEEWLDQPRMEQRYLERFTLITMYYGMNGPRWEQSLSFLNSTMDHCDWNANVSTKSGDNIRMGVECDPHGLVSKIDLGYNNLTEFGTETLPFELKNFKELESLKLHNNGISGIFPSSVTHLTNLKSLHLQFCNLEGSIPKEIGRMVSLTSLGLGSNKLTGEIPSNLSNLLNLRLLGLDNNGNLMGDVKQLFGNLKGLQFLYVENNLIGGALDDDLVSNWKRMIEMDLSHNLIIGESISSGVLDMPNLQVLDLSYNMIDGSLPHDVFENLILEYFDVSNNLIHGQLPFKVALIWNLAHFDVSGNALTGTIPDTIGNMSNLRYLSTEGNNFEEHHMVDLRRLVDLEVLSMNGNNLNGSLPMWLSKFEHLKVLDLTDNHFSGSLPPTLGAMVDLSVLILSGNELSGSIPNTMSLMTNLDVVLLDGNHLEGDADAICNSANVQPSTFATNCHAESRFTCSCCTQCCEDDGVSCTDFTWSNTYDPSWQYGFVQPTYNGGADREPSLGDLIADPIP</sequence>
<keyword evidence="1" id="KW-0433">Leucine-rich repeat</keyword>
<dbReference type="InterPro" id="IPR001611">
    <property type="entry name" value="Leu-rich_rpt"/>
</dbReference>
<feature type="region of interest" description="Disordered" evidence="4">
    <location>
        <begin position="119"/>
        <end position="140"/>
    </location>
</feature>
<feature type="transmembrane region" description="Helical" evidence="5">
    <location>
        <begin position="207"/>
        <end position="226"/>
    </location>
</feature>
<keyword evidence="8" id="KW-1185">Reference proteome</keyword>
<evidence type="ECO:0000256" key="1">
    <source>
        <dbReference type="ARBA" id="ARBA00022614"/>
    </source>
</evidence>
<dbReference type="FunFam" id="3.80.10.10:FF:000041">
    <property type="entry name" value="LRR receptor-like serine/threonine-protein kinase ERECTA"/>
    <property type="match status" value="1"/>
</dbReference>
<keyword evidence="5" id="KW-0812">Transmembrane</keyword>
<protein>
    <recommendedName>
        <fullName evidence="6">Disease resistance R13L4/SHOC-2-like LRR domain-containing protein</fullName>
    </recommendedName>
</protein>
<dbReference type="PANTHER" id="PTHR48054">
    <property type="entry name" value="RECEPTOR KINASE-LIKE PROTEIN XA21"/>
    <property type="match status" value="1"/>
</dbReference>
<evidence type="ECO:0000256" key="5">
    <source>
        <dbReference type="SAM" id="Phobius"/>
    </source>
</evidence>
<dbReference type="InterPro" id="IPR052592">
    <property type="entry name" value="LRR-RLK"/>
</dbReference>
<dbReference type="InterPro" id="IPR003591">
    <property type="entry name" value="Leu-rich_rpt_typical-subtyp"/>
</dbReference>
<evidence type="ECO:0000259" key="6">
    <source>
        <dbReference type="Pfam" id="PF23598"/>
    </source>
</evidence>
<dbReference type="Proteomes" id="UP001295423">
    <property type="component" value="Unassembled WGS sequence"/>
</dbReference>
<name>A0AAD2FVU5_9STRA</name>
<dbReference type="InterPro" id="IPR055414">
    <property type="entry name" value="LRR_R13L4/SHOC2-like"/>
</dbReference>
<evidence type="ECO:0000313" key="7">
    <source>
        <dbReference type="EMBL" id="CAJ1953666.1"/>
    </source>
</evidence>